<reference evidence="3 4" key="1">
    <citation type="submission" date="2020-03" db="EMBL/GenBank/DDBJ databases">
        <title>Genomic Encyclopedia of Type Strains, Phase III (KMG-III): the genomes of soil and plant-associated and newly described type strains.</title>
        <authorList>
            <person name="Whitman W."/>
        </authorList>
    </citation>
    <scope>NUCLEOTIDE SEQUENCE [LARGE SCALE GENOMIC DNA]</scope>
    <source>
        <strain evidence="3 4">CECT 8804</strain>
    </source>
</reference>
<dbReference type="EMBL" id="JAAOZC010000001">
    <property type="protein sequence ID" value="NIJ06928.1"/>
    <property type="molecule type" value="Genomic_DNA"/>
</dbReference>
<keyword evidence="2" id="KW-0812">Transmembrane</keyword>
<accession>A0ABX0TN27</accession>
<evidence type="ECO:0000256" key="2">
    <source>
        <dbReference type="SAM" id="Phobius"/>
    </source>
</evidence>
<feature type="transmembrane region" description="Helical" evidence="2">
    <location>
        <begin position="12"/>
        <end position="29"/>
    </location>
</feature>
<dbReference type="InterPro" id="IPR036514">
    <property type="entry name" value="SGNH_hydro_sf"/>
</dbReference>
<gene>
    <name evidence="3" type="ORF">FHS31_000510</name>
</gene>
<dbReference type="InterPro" id="IPR007407">
    <property type="entry name" value="DUF459"/>
</dbReference>
<keyword evidence="4" id="KW-1185">Reference proteome</keyword>
<name>A0ABX0TN27_9SPHN</name>
<feature type="region of interest" description="Disordered" evidence="1">
    <location>
        <begin position="303"/>
        <end position="330"/>
    </location>
</feature>
<keyword evidence="2" id="KW-0472">Membrane</keyword>
<feature type="region of interest" description="Disordered" evidence="1">
    <location>
        <begin position="49"/>
        <end position="73"/>
    </location>
</feature>
<protein>
    <recommendedName>
        <fullName evidence="5">DUF459 domain-containing protein</fullName>
    </recommendedName>
</protein>
<dbReference type="Gene3D" id="3.40.50.1110">
    <property type="entry name" value="SGNH hydrolase"/>
    <property type="match status" value="1"/>
</dbReference>
<evidence type="ECO:0000313" key="3">
    <source>
        <dbReference type="EMBL" id="NIJ06928.1"/>
    </source>
</evidence>
<evidence type="ECO:0000256" key="1">
    <source>
        <dbReference type="SAM" id="MobiDB-lite"/>
    </source>
</evidence>
<comment type="caution">
    <text evidence="3">The sequence shown here is derived from an EMBL/GenBank/DDBJ whole genome shotgun (WGS) entry which is preliminary data.</text>
</comment>
<feature type="compositionally biased region" description="Polar residues" evidence="1">
    <location>
        <begin position="318"/>
        <end position="330"/>
    </location>
</feature>
<keyword evidence="2" id="KW-1133">Transmembrane helix</keyword>
<dbReference type="Pfam" id="PF04311">
    <property type="entry name" value="DUF459"/>
    <property type="match status" value="1"/>
</dbReference>
<organism evidence="3 4">
    <name type="scientific">Sphingomonas vulcanisoli</name>
    <dbReference type="NCBI Taxonomy" id="1658060"/>
    <lineage>
        <taxon>Bacteria</taxon>
        <taxon>Pseudomonadati</taxon>
        <taxon>Pseudomonadota</taxon>
        <taxon>Alphaproteobacteria</taxon>
        <taxon>Sphingomonadales</taxon>
        <taxon>Sphingomonadaceae</taxon>
        <taxon>Sphingomonas</taxon>
    </lineage>
</organism>
<dbReference type="Proteomes" id="UP000727456">
    <property type="component" value="Unassembled WGS sequence"/>
</dbReference>
<sequence>MVSLRFLLDRTAILFLGIAAGVAIGYAFGTGNEQKQAVVLAPEAAPIQAAGPAVAPPPPTAPAAADAKPEALATQPKTEAPIIDEQPRPALVEGVKNGRAIRVGVFGDSFGDGVWSALYRLLPASAGFQVTKFSQASTGFTRYRSLNLEEHDSAQIADAPIDIAVISFGANDAQGVCDGGHCGALMSAYWQKVISARVESYVAMLRRHGAAIYWVGLPVMRDTGFDSDARAMNSFYKALMDRLGVPFVDVRPLTTAGSGGYEAYYQDADGSQKLLRANDGIHMSMNGYLHISRGLAARIRSSVSEAKVQPAPSPAAFDNSTAAPDPDNSQ</sequence>
<dbReference type="SUPFAM" id="SSF52266">
    <property type="entry name" value="SGNH hydrolase"/>
    <property type="match status" value="1"/>
</dbReference>
<proteinExistence type="predicted"/>
<feature type="compositionally biased region" description="Low complexity" evidence="1">
    <location>
        <begin position="62"/>
        <end position="73"/>
    </location>
</feature>
<dbReference type="RefSeq" id="WP_341786269.1">
    <property type="nucleotide sequence ID" value="NZ_JAAOZC010000001.1"/>
</dbReference>
<evidence type="ECO:0000313" key="4">
    <source>
        <dbReference type="Proteomes" id="UP000727456"/>
    </source>
</evidence>
<evidence type="ECO:0008006" key="5">
    <source>
        <dbReference type="Google" id="ProtNLM"/>
    </source>
</evidence>